<proteinExistence type="predicted"/>
<dbReference type="InterPro" id="IPR017853">
    <property type="entry name" value="GH"/>
</dbReference>
<feature type="region of interest" description="Disordered" evidence="1">
    <location>
        <begin position="1"/>
        <end position="25"/>
    </location>
</feature>
<gene>
    <name evidence="3" type="ORF">AMAG_17196</name>
</gene>
<dbReference type="Proteomes" id="UP000054350">
    <property type="component" value="Unassembled WGS sequence"/>
</dbReference>
<keyword evidence="4" id="KW-1185">Reference proteome</keyword>
<feature type="compositionally biased region" description="Gly residues" evidence="1">
    <location>
        <begin position="1"/>
        <end position="16"/>
    </location>
</feature>
<evidence type="ECO:0000313" key="4">
    <source>
        <dbReference type="Proteomes" id="UP000054350"/>
    </source>
</evidence>
<dbReference type="GO" id="GO:0005975">
    <property type="term" value="P:carbohydrate metabolic process"/>
    <property type="evidence" value="ECO:0007669"/>
    <property type="project" value="InterPro"/>
</dbReference>
<dbReference type="InterPro" id="IPR001579">
    <property type="entry name" value="Glyco_hydro_18_chit_AS"/>
</dbReference>
<evidence type="ECO:0000313" key="3">
    <source>
        <dbReference type="EMBL" id="KNE72968.1"/>
    </source>
</evidence>
<name>A0A0L0TDP5_ALLM3</name>
<dbReference type="STRING" id="578462.A0A0L0TDP5"/>
<dbReference type="AlphaFoldDB" id="A0A0L0TDP5"/>
<evidence type="ECO:0000256" key="1">
    <source>
        <dbReference type="SAM" id="MobiDB-lite"/>
    </source>
</evidence>
<dbReference type="SUPFAM" id="SSF51445">
    <property type="entry name" value="(Trans)glycosidases"/>
    <property type="match status" value="1"/>
</dbReference>
<dbReference type="PROSITE" id="PS01095">
    <property type="entry name" value="GH18_1"/>
    <property type="match status" value="1"/>
</dbReference>
<evidence type="ECO:0000256" key="2">
    <source>
        <dbReference type="SAM" id="Phobius"/>
    </source>
</evidence>
<feature type="transmembrane region" description="Helical" evidence="2">
    <location>
        <begin position="377"/>
        <end position="402"/>
    </location>
</feature>
<dbReference type="GO" id="GO:0004553">
    <property type="term" value="F:hydrolase activity, hydrolyzing O-glycosyl compounds"/>
    <property type="evidence" value="ECO:0007669"/>
    <property type="project" value="InterPro"/>
</dbReference>
<dbReference type="VEuPathDB" id="FungiDB:AMAG_17196"/>
<sequence>MTTAGDDGGVRGGAQGGPNSTISDPSAGLGLPLGTLLCSSIVAADEGANHKLLSASASAFAQLNPDIQALFVEYRVHPTDENLSRLASEIMRVLGKQSSRTLDLEQHDPFFKALVKEQAPNRTEYCDLSQTLGGLMAACAACIQATSLKNIDKLVESIGSWLDIIPFDGVDIDWEFPGFEHGSEPLPGAPMVGDPEVTTDCSKGTCQYGDRRDDSARCISLITKLRQRLNGSGLRGDGRSRHGSPLEISIAVPERAEKIEKKFRLERGPPKDEDGDEIIPKDQYWYAWLTTKARGLPTPASILNQSGIAISMPSLPPPPDLTDGGKSTVTLPKYTTMQPTGPVSAPPSIVAPADTKEIDEGLKTVNKVVAAKRPSLLVLRLFSALVLILWLGGIAVFLNAVLAKSNDRMWVTGPSASSSNNLLAHRLAIATRVAIAQLNHDGARYRWHFRMPLAAKGHPKTYVFSPLRMGQVPIMVASLVCLLCNDVPLPCCCCDDDEKGEQKGPIWESWAKPLKTEWFISVRAAPPAGYAPAPMMGSQPAPATGYAPALTTGYSPTANTGFAATPVGYVQQPVTSSSQPLAPAW</sequence>
<accession>A0A0L0TDP5</accession>
<dbReference type="EMBL" id="GG745386">
    <property type="protein sequence ID" value="KNE72968.1"/>
    <property type="molecule type" value="Genomic_DNA"/>
</dbReference>
<reference evidence="3 4" key="1">
    <citation type="submission" date="2009-11" db="EMBL/GenBank/DDBJ databases">
        <title>Annotation of Allomyces macrogynus ATCC 38327.</title>
        <authorList>
            <consortium name="The Broad Institute Genome Sequencing Platform"/>
            <person name="Russ C."/>
            <person name="Cuomo C."/>
            <person name="Burger G."/>
            <person name="Gray M.W."/>
            <person name="Holland P.W.H."/>
            <person name="King N."/>
            <person name="Lang F.B.F."/>
            <person name="Roger A.J."/>
            <person name="Ruiz-Trillo I."/>
            <person name="Young S.K."/>
            <person name="Zeng Q."/>
            <person name="Gargeya S."/>
            <person name="Fitzgerald M."/>
            <person name="Haas B."/>
            <person name="Abouelleil A."/>
            <person name="Alvarado L."/>
            <person name="Arachchi H.M."/>
            <person name="Berlin A."/>
            <person name="Chapman S.B."/>
            <person name="Gearin G."/>
            <person name="Goldberg J."/>
            <person name="Griggs A."/>
            <person name="Gujja S."/>
            <person name="Hansen M."/>
            <person name="Heiman D."/>
            <person name="Howarth C."/>
            <person name="Larimer J."/>
            <person name="Lui A."/>
            <person name="MacDonald P.J.P."/>
            <person name="McCowen C."/>
            <person name="Montmayeur A."/>
            <person name="Murphy C."/>
            <person name="Neiman D."/>
            <person name="Pearson M."/>
            <person name="Priest M."/>
            <person name="Roberts A."/>
            <person name="Saif S."/>
            <person name="Shea T."/>
            <person name="Sisk P."/>
            <person name="Stolte C."/>
            <person name="Sykes S."/>
            <person name="Wortman J."/>
            <person name="Nusbaum C."/>
            <person name="Birren B."/>
        </authorList>
    </citation>
    <scope>NUCLEOTIDE SEQUENCE [LARGE SCALE GENOMIC DNA]</scope>
    <source>
        <strain evidence="3 4">ATCC 38327</strain>
    </source>
</reference>
<evidence type="ECO:0008006" key="5">
    <source>
        <dbReference type="Google" id="ProtNLM"/>
    </source>
</evidence>
<keyword evidence="2" id="KW-0812">Transmembrane</keyword>
<keyword evidence="2" id="KW-0472">Membrane</keyword>
<protein>
    <recommendedName>
        <fullName evidence="5">GH18 domain-containing protein</fullName>
    </recommendedName>
</protein>
<reference evidence="4" key="2">
    <citation type="submission" date="2009-11" db="EMBL/GenBank/DDBJ databases">
        <title>The Genome Sequence of Allomyces macrogynus strain ATCC 38327.</title>
        <authorList>
            <consortium name="The Broad Institute Genome Sequencing Platform"/>
            <person name="Russ C."/>
            <person name="Cuomo C."/>
            <person name="Shea T."/>
            <person name="Young S.K."/>
            <person name="Zeng Q."/>
            <person name="Koehrsen M."/>
            <person name="Haas B."/>
            <person name="Borodovsky M."/>
            <person name="Guigo R."/>
            <person name="Alvarado L."/>
            <person name="Berlin A."/>
            <person name="Borenstein D."/>
            <person name="Chen Z."/>
            <person name="Engels R."/>
            <person name="Freedman E."/>
            <person name="Gellesch M."/>
            <person name="Goldberg J."/>
            <person name="Griggs A."/>
            <person name="Gujja S."/>
            <person name="Heiman D."/>
            <person name="Hepburn T."/>
            <person name="Howarth C."/>
            <person name="Jen D."/>
            <person name="Larson L."/>
            <person name="Lewis B."/>
            <person name="Mehta T."/>
            <person name="Park D."/>
            <person name="Pearson M."/>
            <person name="Roberts A."/>
            <person name="Saif S."/>
            <person name="Shenoy N."/>
            <person name="Sisk P."/>
            <person name="Stolte C."/>
            <person name="Sykes S."/>
            <person name="Walk T."/>
            <person name="White J."/>
            <person name="Yandava C."/>
            <person name="Burger G."/>
            <person name="Gray M.W."/>
            <person name="Holland P.W.H."/>
            <person name="King N."/>
            <person name="Lang F.B.F."/>
            <person name="Roger A.J."/>
            <person name="Ruiz-Trillo I."/>
            <person name="Lander E."/>
            <person name="Nusbaum C."/>
        </authorList>
    </citation>
    <scope>NUCLEOTIDE SEQUENCE [LARGE SCALE GENOMIC DNA]</scope>
    <source>
        <strain evidence="4">ATCC 38327</strain>
    </source>
</reference>
<dbReference type="Gene3D" id="3.20.20.80">
    <property type="entry name" value="Glycosidases"/>
    <property type="match status" value="1"/>
</dbReference>
<organism evidence="3 4">
    <name type="scientific">Allomyces macrogynus (strain ATCC 38327)</name>
    <name type="common">Allomyces javanicus var. macrogynus</name>
    <dbReference type="NCBI Taxonomy" id="578462"/>
    <lineage>
        <taxon>Eukaryota</taxon>
        <taxon>Fungi</taxon>
        <taxon>Fungi incertae sedis</taxon>
        <taxon>Blastocladiomycota</taxon>
        <taxon>Blastocladiomycetes</taxon>
        <taxon>Blastocladiales</taxon>
        <taxon>Blastocladiaceae</taxon>
        <taxon>Allomyces</taxon>
    </lineage>
</organism>
<keyword evidence="2" id="KW-1133">Transmembrane helix</keyword>